<reference evidence="12" key="1">
    <citation type="journal article" date="2021" name="Cell">
        <title>Tracing the genetic footprints of vertebrate landing in non-teleost ray-finned fishes.</title>
        <authorList>
            <person name="Bi X."/>
            <person name="Wang K."/>
            <person name="Yang L."/>
            <person name="Pan H."/>
            <person name="Jiang H."/>
            <person name="Wei Q."/>
            <person name="Fang M."/>
            <person name="Yu H."/>
            <person name="Zhu C."/>
            <person name="Cai Y."/>
            <person name="He Y."/>
            <person name="Gan X."/>
            <person name="Zeng H."/>
            <person name="Yu D."/>
            <person name="Zhu Y."/>
            <person name="Jiang H."/>
            <person name="Qiu Q."/>
            <person name="Yang H."/>
            <person name="Zhang Y.E."/>
            <person name="Wang W."/>
            <person name="Zhu M."/>
            <person name="He S."/>
            <person name="Zhang G."/>
        </authorList>
    </citation>
    <scope>NUCLEOTIDE SEQUENCE</scope>
    <source>
        <strain evidence="12">Pddl_001</strain>
    </source>
</reference>
<dbReference type="PANTHER" id="PTHR10408">
    <property type="entry name" value="STEROL O-ACYLTRANSFERASE"/>
    <property type="match status" value="1"/>
</dbReference>
<comment type="similarity">
    <text evidence="3">Belongs to the membrane-bound acyltransferase family. Sterol o-acyltransferase subfamily.</text>
</comment>
<keyword evidence="9 11" id="KW-0472">Membrane</keyword>
<dbReference type="InterPro" id="IPR014371">
    <property type="entry name" value="Oat_ACAT_DAG_ARE"/>
</dbReference>
<proteinExistence type="inferred from homology"/>
<evidence type="ECO:0000256" key="11">
    <source>
        <dbReference type="SAM" id="Phobius"/>
    </source>
</evidence>
<dbReference type="InterPro" id="IPR004299">
    <property type="entry name" value="MBOAT_fam"/>
</dbReference>
<evidence type="ECO:0000256" key="2">
    <source>
        <dbReference type="ARBA" id="ARBA00005189"/>
    </source>
</evidence>
<comment type="caution">
    <text evidence="12">The sequence shown here is derived from an EMBL/GenBank/DDBJ whole genome shotgun (WGS) entry which is preliminary data.</text>
</comment>
<feature type="non-terminal residue" evidence="12">
    <location>
        <position position="1"/>
    </location>
</feature>
<keyword evidence="13" id="KW-1185">Reference proteome</keyword>
<feature type="transmembrane region" description="Helical" evidence="11">
    <location>
        <begin position="134"/>
        <end position="152"/>
    </location>
</feature>
<feature type="transmembrane region" description="Helical" evidence="11">
    <location>
        <begin position="12"/>
        <end position="29"/>
    </location>
</feature>
<comment type="pathway">
    <text evidence="2">Lipid metabolism.</text>
</comment>
<evidence type="ECO:0000256" key="9">
    <source>
        <dbReference type="ARBA" id="ARBA00023136"/>
    </source>
</evidence>
<feature type="transmembrane region" description="Helical" evidence="11">
    <location>
        <begin position="108"/>
        <end position="127"/>
    </location>
</feature>
<keyword evidence="5" id="KW-0808">Transferase</keyword>
<dbReference type="EMBL" id="JAAWVQ010038087">
    <property type="protein sequence ID" value="MBN3274229.1"/>
    <property type="molecule type" value="Genomic_DNA"/>
</dbReference>
<organism evidence="12 13">
    <name type="scientific">Polyodon spathula</name>
    <name type="common">North American paddlefish</name>
    <name type="synonym">Squalus spathula</name>
    <dbReference type="NCBI Taxonomy" id="7913"/>
    <lineage>
        <taxon>Eukaryota</taxon>
        <taxon>Metazoa</taxon>
        <taxon>Chordata</taxon>
        <taxon>Craniata</taxon>
        <taxon>Vertebrata</taxon>
        <taxon>Euteleostomi</taxon>
        <taxon>Actinopterygii</taxon>
        <taxon>Chondrostei</taxon>
        <taxon>Acipenseriformes</taxon>
        <taxon>Polyodontidae</taxon>
        <taxon>Polyodon</taxon>
    </lineage>
</organism>
<name>A0ABS2XJ86_POLSP</name>
<dbReference type="Pfam" id="PF03062">
    <property type="entry name" value="MBOAT"/>
    <property type="match status" value="1"/>
</dbReference>
<evidence type="ECO:0000313" key="13">
    <source>
        <dbReference type="Proteomes" id="UP001166093"/>
    </source>
</evidence>
<feature type="non-terminal residue" evidence="12">
    <location>
        <position position="168"/>
    </location>
</feature>
<keyword evidence="8 11" id="KW-1133">Transmembrane helix</keyword>
<keyword evidence="10 12" id="KW-0012">Acyltransferase</keyword>
<dbReference type="Proteomes" id="UP001166093">
    <property type="component" value="Unassembled WGS sequence"/>
</dbReference>
<feature type="transmembrane region" description="Helical" evidence="11">
    <location>
        <begin position="84"/>
        <end position="102"/>
    </location>
</feature>
<evidence type="ECO:0000256" key="1">
    <source>
        <dbReference type="ARBA" id="ARBA00004477"/>
    </source>
</evidence>
<evidence type="ECO:0000256" key="8">
    <source>
        <dbReference type="ARBA" id="ARBA00022989"/>
    </source>
</evidence>
<keyword evidence="7" id="KW-0256">Endoplasmic reticulum</keyword>
<evidence type="ECO:0000256" key="7">
    <source>
        <dbReference type="ARBA" id="ARBA00022824"/>
    </source>
</evidence>
<keyword evidence="6 11" id="KW-0812">Transmembrane</keyword>
<comment type="subcellular location">
    <subcellularLocation>
        <location evidence="1">Endoplasmic reticulum membrane</location>
        <topology evidence="1">Multi-pass membrane protein</topology>
    </subcellularLocation>
</comment>
<gene>
    <name evidence="12" type="primary">Dgat1_0</name>
    <name evidence="12" type="ORF">GTO93_0015427</name>
</gene>
<sequence>RLPFFQAPNNFIWIILSYWFCHSVLNFMGELLKFGDREFYADWWNSDNLNRFWTTLNLPFHKWSMRHVYKPLLIQGFPQWQAQVIVYMMSAALCEYVIAIPLEMFRFWIFATIVLQAKMTLLLGRFFSGNYGNCLVWLCVLMGPPIAVLTYLHDYYMLNRESTAWSLY</sequence>
<dbReference type="GO" id="GO:0016746">
    <property type="term" value="F:acyltransferase activity"/>
    <property type="evidence" value="ECO:0007669"/>
    <property type="project" value="UniProtKB-KW"/>
</dbReference>
<evidence type="ECO:0000256" key="6">
    <source>
        <dbReference type="ARBA" id="ARBA00022692"/>
    </source>
</evidence>
<evidence type="ECO:0000256" key="5">
    <source>
        <dbReference type="ARBA" id="ARBA00022679"/>
    </source>
</evidence>
<evidence type="ECO:0000256" key="4">
    <source>
        <dbReference type="ARBA" id="ARBA00013244"/>
    </source>
</evidence>
<dbReference type="PANTHER" id="PTHR10408:SF7">
    <property type="entry name" value="DIACYLGLYCEROL O-ACYLTRANSFERASE 1"/>
    <property type="match status" value="1"/>
</dbReference>
<evidence type="ECO:0000313" key="12">
    <source>
        <dbReference type="EMBL" id="MBN3274229.1"/>
    </source>
</evidence>
<evidence type="ECO:0000256" key="3">
    <source>
        <dbReference type="ARBA" id="ARBA00009010"/>
    </source>
</evidence>
<evidence type="ECO:0000256" key="10">
    <source>
        <dbReference type="ARBA" id="ARBA00023315"/>
    </source>
</evidence>
<dbReference type="EC" id="2.3.1.20" evidence="4"/>
<accession>A0ABS2XJ86</accession>
<protein>
    <recommendedName>
        <fullName evidence="4">diacylglycerol O-acyltransferase</fullName>
        <ecNumber evidence="4">2.3.1.20</ecNumber>
    </recommendedName>
</protein>